<proteinExistence type="predicted"/>
<dbReference type="VEuPathDB" id="CryptoDB:Cvel_25759"/>
<evidence type="ECO:0000256" key="1">
    <source>
        <dbReference type="SAM" id="MobiDB-lite"/>
    </source>
</evidence>
<organism evidence="2">
    <name type="scientific">Chromera velia CCMP2878</name>
    <dbReference type="NCBI Taxonomy" id="1169474"/>
    <lineage>
        <taxon>Eukaryota</taxon>
        <taxon>Sar</taxon>
        <taxon>Alveolata</taxon>
        <taxon>Colpodellida</taxon>
        <taxon>Chromeraceae</taxon>
        <taxon>Chromera</taxon>
    </lineage>
</organism>
<sequence>MEVPKIDFDAFIKFQEATRQQAQNGHHAQHHAAVIPPSLPPSSLPLAVSPPSLPHAAGTMGHALPTALHHAHASQHGLTYIYRAPGMAVASSEHTSQGNNYIAHAGTAAANGTQSSAEINTSSSSEANQNGRGANYLQTGGLSHISRESYNPPFGALPHTAQESALMTRREVIPIASTPGG</sequence>
<gene>
    <name evidence="2" type="ORF">Cvel_25759</name>
</gene>
<dbReference type="AlphaFoldDB" id="A0A0G4HAN1"/>
<name>A0A0G4HAN1_9ALVE</name>
<feature type="compositionally biased region" description="Polar residues" evidence="1">
    <location>
        <begin position="129"/>
        <end position="139"/>
    </location>
</feature>
<feature type="compositionally biased region" description="Low complexity" evidence="1">
    <location>
        <begin position="115"/>
        <end position="128"/>
    </location>
</feature>
<reference evidence="2" key="1">
    <citation type="submission" date="2014-11" db="EMBL/GenBank/DDBJ databases">
        <authorList>
            <person name="Otto D Thomas"/>
            <person name="Naeem Raeece"/>
        </authorList>
    </citation>
    <scope>NUCLEOTIDE SEQUENCE</scope>
</reference>
<evidence type="ECO:0000313" key="2">
    <source>
        <dbReference type="EMBL" id="CEM41076.1"/>
    </source>
</evidence>
<feature type="region of interest" description="Disordered" evidence="1">
    <location>
        <begin position="115"/>
        <end position="139"/>
    </location>
</feature>
<dbReference type="EMBL" id="CDMZ01002166">
    <property type="protein sequence ID" value="CEM41076.1"/>
    <property type="molecule type" value="Genomic_DNA"/>
</dbReference>
<protein>
    <submittedName>
        <fullName evidence="2">Uncharacterized protein</fullName>
    </submittedName>
</protein>
<accession>A0A0G4HAN1</accession>